<proteinExistence type="predicted"/>
<gene>
    <name evidence="1" type="ORF">Bhyg_11265</name>
</gene>
<dbReference type="EMBL" id="WJQU01000003">
    <property type="protein sequence ID" value="KAJ6638529.1"/>
    <property type="molecule type" value="Genomic_DNA"/>
</dbReference>
<evidence type="ECO:0000313" key="1">
    <source>
        <dbReference type="EMBL" id="KAJ6638529.1"/>
    </source>
</evidence>
<accession>A0A9Q0MWK8</accession>
<comment type="caution">
    <text evidence="1">The sequence shown here is derived from an EMBL/GenBank/DDBJ whole genome shotgun (WGS) entry which is preliminary data.</text>
</comment>
<sequence length="61" mass="6984">MEDMKSETKFVHVGTFSPGSVFGLGEEMIDRTIVAKNVVQCLEIPRYLLFQKTHNLGNIWQ</sequence>
<dbReference type="OrthoDB" id="166212at2759"/>
<evidence type="ECO:0000313" key="2">
    <source>
        <dbReference type="Proteomes" id="UP001151699"/>
    </source>
</evidence>
<dbReference type="AlphaFoldDB" id="A0A9Q0MWK8"/>
<dbReference type="Proteomes" id="UP001151699">
    <property type="component" value="Chromosome X"/>
</dbReference>
<name>A0A9Q0MWK8_9DIPT</name>
<reference evidence="1" key="1">
    <citation type="submission" date="2022-07" db="EMBL/GenBank/DDBJ databases">
        <authorList>
            <person name="Trinca V."/>
            <person name="Uliana J.V.C."/>
            <person name="Torres T.T."/>
            <person name="Ward R.J."/>
            <person name="Monesi N."/>
        </authorList>
    </citation>
    <scope>NUCLEOTIDE SEQUENCE</scope>
    <source>
        <strain evidence="1">HSMRA1968</strain>
        <tissue evidence="1">Whole embryos</tissue>
    </source>
</reference>
<protein>
    <submittedName>
        <fullName evidence="1">Uncharacterized protein</fullName>
    </submittedName>
</protein>
<feature type="non-terminal residue" evidence="1">
    <location>
        <position position="61"/>
    </location>
</feature>
<keyword evidence="2" id="KW-1185">Reference proteome</keyword>
<organism evidence="1 2">
    <name type="scientific">Pseudolycoriella hygida</name>
    <dbReference type="NCBI Taxonomy" id="35572"/>
    <lineage>
        <taxon>Eukaryota</taxon>
        <taxon>Metazoa</taxon>
        <taxon>Ecdysozoa</taxon>
        <taxon>Arthropoda</taxon>
        <taxon>Hexapoda</taxon>
        <taxon>Insecta</taxon>
        <taxon>Pterygota</taxon>
        <taxon>Neoptera</taxon>
        <taxon>Endopterygota</taxon>
        <taxon>Diptera</taxon>
        <taxon>Nematocera</taxon>
        <taxon>Sciaroidea</taxon>
        <taxon>Sciaridae</taxon>
        <taxon>Pseudolycoriella</taxon>
    </lineage>
</organism>